<dbReference type="Proteomes" id="UP000031967">
    <property type="component" value="Unassembled WGS sequence"/>
</dbReference>
<dbReference type="Gene3D" id="3.40.1550.10">
    <property type="entry name" value="CheC-like"/>
    <property type="match status" value="1"/>
</dbReference>
<protein>
    <recommendedName>
        <fullName evidence="2">Chemotaxis phosphatase CheX-like domain-containing protein</fullName>
    </recommendedName>
</protein>
<dbReference type="InterPro" id="IPR038756">
    <property type="entry name" value="CheX-like"/>
</dbReference>
<evidence type="ECO:0000256" key="1">
    <source>
        <dbReference type="ARBA" id="ARBA00022500"/>
    </source>
</evidence>
<evidence type="ECO:0000259" key="2">
    <source>
        <dbReference type="Pfam" id="PF13690"/>
    </source>
</evidence>
<dbReference type="CDD" id="cd17906">
    <property type="entry name" value="CheX"/>
    <property type="match status" value="1"/>
</dbReference>
<keyword evidence="1" id="KW-0145">Chemotaxis</keyword>
<dbReference type="PANTHER" id="PTHR39452">
    <property type="entry name" value="CHEY-P PHOSPHATASE CHEX"/>
    <property type="match status" value="1"/>
</dbReference>
<comment type="caution">
    <text evidence="3">The sequence shown here is derived from an EMBL/GenBank/DDBJ whole genome shotgun (WGS) entry which is preliminary data.</text>
</comment>
<proteinExistence type="predicted"/>
<feature type="domain" description="Chemotaxis phosphatase CheX-like" evidence="2">
    <location>
        <begin position="44"/>
        <end position="120"/>
    </location>
</feature>
<dbReference type="PANTHER" id="PTHR39452:SF1">
    <property type="entry name" value="CHEY-P PHOSPHATASE CHEX"/>
    <property type="match status" value="1"/>
</dbReference>
<dbReference type="InterPro" id="IPR028051">
    <property type="entry name" value="CheX-like_dom"/>
</dbReference>
<evidence type="ECO:0000313" key="4">
    <source>
        <dbReference type="Proteomes" id="UP000031967"/>
    </source>
</evidence>
<gene>
    <name evidence="3" type="ORF">SD70_11250</name>
</gene>
<accession>A0ABR5AIV0</accession>
<keyword evidence="4" id="KW-1185">Reference proteome</keyword>
<reference evidence="3 4" key="1">
    <citation type="submission" date="2014-12" db="EMBL/GenBank/DDBJ databases">
        <title>Draft genome sequence of Paenibacillus kamchatkensis strain B-2647.</title>
        <authorList>
            <person name="Karlyshev A.V."/>
            <person name="Kudryashova E.B."/>
        </authorList>
    </citation>
    <scope>NUCLEOTIDE SEQUENCE [LARGE SCALE GENOMIC DNA]</scope>
    <source>
        <strain evidence="3 4">VKM B-2647</strain>
    </source>
</reference>
<dbReference type="Pfam" id="PF13690">
    <property type="entry name" value="CheX"/>
    <property type="match status" value="1"/>
</dbReference>
<dbReference type="SUPFAM" id="SSF103039">
    <property type="entry name" value="CheC-like"/>
    <property type="match status" value="1"/>
</dbReference>
<dbReference type="InterPro" id="IPR028976">
    <property type="entry name" value="CheC-like_sf"/>
</dbReference>
<dbReference type="EMBL" id="JXAK01000016">
    <property type="protein sequence ID" value="KIL40837.1"/>
    <property type="molecule type" value="Genomic_DNA"/>
</dbReference>
<organism evidence="3 4">
    <name type="scientific">Gordoniibacillus kamchatkensis</name>
    <dbReference type="NCBI Taxonomy" id="1590651"/>
    <lineage>
        <taxon>Bacteria</taxon>
        <taxon>Bacillati</taxon>
        <taxon>Bacillota</taxon>
        <taxon>Bacilli</taxon>
        <taxon>Bacillales</taxon>
        <taxon>Paenibacillaceae</taxon>
        <taxon>Gordoniibacillus</taxon>
    </lineage>
</organism>
<evidence type="ECO:0000313" key="3">
    <source>
        <dbReference type="EMBL" id="KIL40837.1"/>
    </source>
</evidence>
<name>A0ABR5AIV0_9BACL</name>
<sequence length="154" mass="16403">MSLNERANDLLEGAMASAKQVLHVPIAMGEPEPFTKSALHSEMCVLIGFTGDMEGQLIIDGGTQAFSGLGGAMFGMALEGEMLHSFVGEIANMMAGNLCTYMSLKERKLDITPPTILMGDMKLFPFVAGFSVPIGIEQIGQLNIVLLIHTDKAG</sequence>